<dbReference type="Proteomes" id="UP001564657">
    <property type="component" value="Unassembled WGS sequence"/>
</dbReference>
<gene>
    <name evidence="1" type="ORF">AB8U03_00275</name>
</gene>
<protein>
    <submittedName>
        <fullName evidence="1">Uncharacterized protein</fullName>
    </submittedName>
</protein>
<comment type="caution">
    <text evidence="1">The sequence shown here is derived from an EMBL/GenBank/DDBJ whole genome shotgun (WGS) entry which is preliminary data.</text>
</comment>
<organism evidence="1 2">
    <name type="scientific">Clostridium moutaii</name>
    <dbReference type="NCBI Taxonomy" id="3240932"/>
    <lineage>
        <taxon>Bacteria</taxon>
        <taxon>Bacillati</taxon>
        <taxon>Bacillota</taxon>
        <taxon>Clostridia</taxon>
        <taxon>Eubacteriales</taxon>
        <taxon>Clostridiaceae</taxon>
        <taxon>Clostridium</taxon>
    </lineage>
</organism>
<evidence type="ECO:0000313" key="1">
    <source>
        <dbReference type="EMBL" id="MEY7998647.1"/>
    </source>
</evidence>
<name>A0ABV4BKR9_9CLOT</name>
<dbReference type="EMBL" id="JBGEWD010000001">
    <property type="protein sequence ID" value="MEY7998647.1"/>
    <property type="molecule type" value="Genomic_DNA"/>
</dbReference>
<reference evidence="1 2" key="1">
    <citation type="submission" date="2024-08" db="EMBL/GenBank/DDBJ databases">
        <title>Clostridium lapicellarii sp. nov., and Clostridium renhuaiense sp. nov., two species isolated from the mud in a fermentation cellar used for producing sauce-flavour Chinese liquors.</title>
        <authorList>
            <person name="Yang F."/>
            <person name="Wang H."/>
            <person name="Chen L.Q."/>
            <person name="Zhou N."/>
            <person name="Lu J.J."/>
            <person name="Pu X.X."/>
            <person name="Wan B."/>
            <person name="Wang L."/>
            <person name="Liu S.J."/>
        </authorList>
    </citation>
    <scope>NUCLEOTIDE SEQUENCE [LARGE SCALE GENOMIC DNA]</scope>
    <source>
        <strain evidence="1 2">MT-5</strain>
    </source>
</reference>
<accession>A0ABV4BKR9</accession>
<proteinExistence type="predicted"/>
<keyword evidence="2" id="KW-1185">Reference proteome</keyword>
<sequence>MNYLDKKGNEIFVSTGLGSEYGTFRKSKNNGLHRVKSPAMPMVESQKVAQKNLDLWAKKNGLKSIKD</sequence>
<evidence type="ECO:0000313" key="2">
    <source>
        <dbReference type="Proteomes" id="UP001564657"/>
    </source>
</evidence>
<dbReference type="RefSeq" id="WP_369702545.1">
    <property type="nucleotide sequence ID" value="NZ_JBGEWD010000001.1"/>
</dbReference>